<feature type="region of interest" description="Disordered" evidence="1">
    <location>
        <begin position="1"/>
        <end position="49"/>
    </location>
</feature>
<comment type="caution">
    <text evidence="2">The sequence shown here is derived from an EMBL/GenBank/DDBJ whole genome shotgun (WGS) entry which is preliminary data.</text>
</comment>
<evidence type="ECO:0000313" key="3">
    <source>
        <dbReference type="Proteomes" id="UP001430356"/>
    </source>
</evidence>
<gene>
    <name evidence="2" type="ORF">NESM_000242100</name>
</gene>
<protein>
    <submittedName>
        <fullName evidence="2">Uncharacterized protein</fullName>
    </submittedName>
</protein>
<reference evidence="2 3" key="1">
    <citation type="journal article" date="2021" name="MBio">
        <title>A New Model Trypanosomatid, Novymonas esmeraldas: Genomic Perception of Its 'Candidatus Pandoraea novymonadis' Endosymbiont.</title>
        <authorList>
            <person name="Zakharova A."/>
            <person name="Saura A."/>
            <person name="Butenko A."/>
            <person name="Podesvova L."/>
            <person name="Warmusova S."/>
            <person name="Kostygov A.Y."/>
            <person name="Nenarokova A."/>
            <person name="Lukes J."/>
            <person name="Opperdoes F.R."/>
            <person name="Yurchenko V."/>
        </authorList>
    </citation>
    <scope>NUCLEOTIDE SEQUENCE [LARGE SCALE GENOMIC DNA]</scope>
    <source>
        <strain evidence="2 3">E262AT.01</strain>
    </source>
</reference>
<proteinExistence type="predicted"/>
<evidence type="ECO:0000256" key="1">
    <source>
        <dbReference type="SAM" id="MobiDB-lite"/>
    </source>
</evidence>
<accession>A0AAW0F9H3</accession>
<keyword evidence="3" id="KW-1185">Reference proteome</keyword>
<sequence>MGARASVESSAKPLQPRVVAAESLPFSDKDASHRGRQVRRPPQPRAGAETTVDATLGRGALTRGAPAQVHMRTVAVPRPGIASPIAQPGGAVTPAGTAASSVLRGKGWTPLGGADSMLRPRCDVLMAGTGAAAMTFGSRARSSGSAVLGDVEETRSQRRLARCSVVAPSLSLLSLASDRHEPAASYLMAAGHGKRVGLAGDHSFGTRLSSPATSCGESRTEVLLPLRHHRHAAYEDEDDSGQDALSCHGLDDFQEEYFVQGWSHMSPRREKRIGRGFNRGASPQQHHRLQQLGRESQQLTREKHPAFSVVSDATTTSSAELHRDGSSRVERVRRVSSISFNQTVSVAADYCSYEEPLPCTAGTPHRQSIAQRPPLTLLESSLATTTAANTLYVRDGVTHIY</sequence>
<evidence type="ECO:0000313" key="2">
    <source>
        <dbReference type="EMBL" id="KAK7201761.1"/>
    </source>
</evidence>
<organism evidence="2 3">
    <name type="scientific">Novymonas esmeraldas</name>
    <dbReference type="NCBI Taxonomy" id="1808958"/>
    <lineage>
        <taxon>Eukaryota</taxon>
        <taxon>Discoba</taxon>
        <taxon>Euglenozoa</taxon>
        <taxon>Kinetoplastea</taxon>
        <taxon>Metakinetoplastina</taxon>
        <taxon>Trypanosomatida</taxon>
        <taxon>Trypanosomatidae</taxon>
        <taxon>Novymonas</taxon>
    </lineage>
</organism>
<dbReference type="AlphaFoldDB" id="A0AAW0F9H3"/>
<dbReference type="Proteomes" id="UP001430356">
    <property type="component" value="Unassembled WGS sequence"/>
</dbReference>
<name>A0AAW0F9H3_9TRYP</name>
<dbReference type="EMBL" id="JAECZO010000020">
    <property type="protein sequence ID" value="KAK7201761.1"/>
    <property type="molecule type" value="Genomic_DNA"/>
</dbReference>